<reference evidence="3 4" key="1">
    <citation type="submission" date="2017-06" db="EMBL/GenBank/DDBJ databases">
        <authorList>
            <consortium name="Pathogen Informatics"/>
        </authorList>
    </citation>
    <scope>NUCLEOTIDE SEQUENCE [LARGE SCALE GENOMIC DNA]</scope>
    <source>
        <strain evidence="3 4">NCTC11865</strain>
    </source>
</reference>
<dbReference type="KEGG" id="cgrn:4412665_01236"/>
<evidence type="ECO:0000256" key="1">
    <source>
        <dbReference type="SAM" id="MobiDB-lite"/>
    </source>
</evidence>
<evidence type="ECO:0000259" key="2">
    <source>
        <dbReference type="Pfam" id="PF11268"/>
    </source>
</evidence>
<dbReference type="RefSeq" id="WP_065860675.1">
    <property type="nucleotide sequence ID" value="NZ_LT906441.1"/>
</dbReference>
<feature type="region of interest" description="Disordered" evidence="1">
    <location>
        <begin position="130"/>
        <end position="169"/>
    </location>
</feature>
<feature type="domain" description="DUF3071" evidence="2">
    <location>
        <begin position="2"/>
        <end position="108"/>
    </location>
</feature>
<name>A0A239WN37_9ACTN</name>
<dbReference type="AlphaFoldDB" id="A0A239WN37"/>
<dbReference type="Pfam" id="PF11268">
    <property type="entry name" value="DUF3071"/>
    <property type="match status" value="1"/>
</dbReference>
<feature type="compositionally biased region" description="Basic and acidic residues" evidence="1">
    <location>
        <begin position="224"/>
        <end position="234"/>
    </location>
</feature>
<dbReference type="InterPro" id="IPR021421">
    <property type="entry name" value="DUF3071"/>
</dbReference>
<sequence>MDSALSPREIQARIRSGARVADVADEAGVSVEDVEPFAVPVLAELDHVVSTALDGPIRHRNNPSSRRSLRSVVDRVATKVGFDPDDLTWSARRLADRSWEVCARWHGEQGPADPLSDDPQSHVATFRFDQHTRRSRPLDAGARWLTDDRVSASRTRETENPDEEPTVDLNDELAIVRAVSESADRHFFAGLLGQPEAPGTGEADQVGQPGGAADTRRAAQRPRTTTDHDQHSDEAEQDIASSTEQADAPTSSNPTIPGMTSTNGVYDFVPSTDSQMDALYEAVAGFQEDSVNIYEGLNSPMSATATSDPDDDSSTTAEQVTNEDDAADTGSTQGQVAEHDASGSDTTPDKDSATPDDDKNSTKGPKPGQTRKKQSRKRRKRASIPSWDEIMFGGPAPHA</sequence>
<evidence type="ECO:0000313" key="3">
    <source>
        <dbReference type="EMBL" id="SNV35510.1"/>
    </source>
</evidence>
<dbReference type="Proteomes" id="UP000215332">
    <property type="component" value="Chromosome 1"/>
</dbReference>
<feature type="compositionally biased region" description="Basic and acidic residues" evidence="1">
    <location>
        <begin position="337"/>
        <end position="361"/>
    </location>
</feature>
<proteinExistence type="predicted"/>
<dbReference type="InterPro" id="IPR047682">
    <property type="entry name" value="SepH-like"/>
</dbReference>
<organism evidence="3 4">
    <name type="scientific">Cutibacterium granulosum</name>
    <dbReference type="NCBI Taxonomy" id="33011"/>
    <lineage>
        <taxon>Bacteria</taxon>
        <taxon>Bacillati</taxon>
        <taxon>Actinomycetota</taxon>
        <taxon>Actinomycetes</taxon>
        <taxon>Propionibacteriales</taxon>
        <taxon>Propionibacteriaceae</taxon>
        <taxon>Cutibacterium</taxon>
    </lineage>
</organism>
<evidence type="ECO:0000313" key="4">
    <source>
        <dbReference type="Proteomes" id="UP000215332"/>
    </source>
</evidence>
<feature type="compositionally biased region" description="Acidic residues" evidence="1">
    <location>
        <begin position="160"/>
        <end position="169"/>
    </location>
</feature>
<feature type="compositionally biased region" description="Basic residues" evidence="1">
    <location>
        <begin position="369"/>
        <end position="382"/>
    </location>
</feature>
<feature type="region of interest" description="Disordered" evidence="1">
    <location>
        <begin position="295"/>
        <end position="399"/>
    </location>
</feature>
<dbReference type="EMBL" id="LT906441">
    <property type="protein sequence ID" value="SNV35510.1"/>
    <property type="molecule type" value="Genomic_DNA"/>
</dbReference>
<protein>
    <submittedName>
        <fullName evidence="3">Protein of uncharacterized function (DUF3071)</fullName>
    </submittedName>
</protein>
<dbReference type="NCBIfam" id="NF040712">
    <property type="entry name" value="SepH"/>
    <property type="match status" value="1"/>
</dbReference>
<accession>A0A239WN37</accession>
<feature type="region of interest" description="Disordered" evidence="1">
    <location>
        <begin position="191"/>
        <end position="270"/>
    </location>
</feature>
<gene>
    <name evidence="3" type="ORF">SAMEA4412665_01236</name>
</gene>
<dbReference type="eggNOG" id="ENOG502ZCFK">
    <property type="taxonomic scope" value="Bacteria"/>
</dbReference>
<feature type="compositionally biased region" description="Polar residues" evidence="1">
    <location>
        <begin position="239"/>
        <end position="264"/>
    </location>
</feature>
<feature type="compositionally biased region" description="Basic and acidic residues" evidence="1">
    <location>
        <begin position="145"/>
        <end position="159"/>
    </location>
</feature>